<comment type="caution">
    <text evidence="1">The sequence shown here is derived from an EMBL/GenBank/DDBJ whole genome shotgun (WGS) entry which is preliminary data.</text>
</comment>
<dbReference type="EMBL" id="JAPDRQ010000230">
    <property type="protein sequence ID" value="KAJ9651891.1"/>
    <property type="molecule type" value="Genomic_DNA"/>
</dbReference>
<dbReference type="Proteomes" id="UP001172386">
    <property type="component" value="Unassembled WGS sequence"/>
</dbReference>
<proteinExistence type="predicted"/>
<evidence type="ECO:0000313" key="1">
    <source>
        <dbReference type="EMBL" id="KAJ9651891.1"/>
    </source>
</evidence>
<name>A0ACC2ZW99_9EURO</name>
<evidence type="ECO:0000313" key="2">
    <source>
        <dbReference type="Proteomes" id="UP001172386"/>
    </source>
</evidence>
<organism evidence="1 2">
    <name type="scientific">Neophaeococcomyces mojaviensis</name>
    <dbReference type="NCBI Taxonomy" id="3383035"/>
    <lineage>
        <taxon>Eukaryota</taxon>
        <taxon>Fungi</taxon>
        <taxon>Dikarya</taxon>
        <taxon>Ascomycota</taxon>
        <taxon>Pezizomycotina</taxon>
        <taxon>Eurotiomycetes</taxon>
        <taxon>Chaetothyriomycetidae</taxon>
        <taxon>Chaetothyriales</taxon>
        <taxon>Chaetothyriales incertae sedis</taxon>
        <taxon>Neophaeococcomyces</taxon>
    </lineage>
</organism>
<sequence length="571" mass="62026">MLCLLLLALFTNLIVATPTVTDSRNNVTYRGFLRNGIDVFLNIPYGEDTGGQNRFKPPKLHVPMSGSVVNATSYGPACPQPLNSNSLPLVLTNITNVSENCLSLNIARPNTTCVGSKLPVMVFIHGGSFWTGSNQEITTTPDALVIQSIENKLPVMHVAMNYRLGAFGFAQSTALRNEGSENAGLRDQRLAIEWVRDNIDQFGGDPERITIFGQSSGGLAIGMQTLAYGGSKPVPFQQGICESQALEPGITGNFTLNQMQLLVDAVGCNTTDLNSDVTVQCLRNLDSQTLLQASIDTYTADISHNIGDSWLPVVDGDFLPAAPSQLLAENRFANVTTMILWCENDLTFFTPMDIVSEADTFAFVASYQPAMSNASITDLLNLYPPSDFSDNPAANLSAQFFRSARIFRDILMTCQPIWYGENLARAGNDVYLIDQNQTLLDPILASLGSPGLGPVHTSEFAYTYGNLSHYNTSGYPFNPTAEDYRLQTQQSRSWSTFASVGQPSLHARDTLQSMDLAFAQPNQTSVFVVGGPTEGLSTFDGPDAKPAVAAQKLRSRCSFLNSPSIIPQLQY</sequence>
<gene>
    <name evidence="1" type="ORF">H2198_008855</name>
</gene>
<accession>A0ACC2ZW99</accession>
<protein>
    <submittedName>
        <fullName evidence="1">Uncharacterized protein</fullName>
    </submittedName>
</protein>
<keyword evidence="2" id="KW-1185">Reference proteome</keyword>
<reference evidence="1" key="1">
    <citation type="submission" date="2022-10" db="EMBL/GenBank/DDBJ databases">
        <title>Culturing micro-colonial fungi from biological soil crusts in the Mojave desert and describing Neophaeococcomyces mojavensis, and introducing the new genera and species Taxawa tesnikishii.</title>
        <authorList>
            <person name="Kurbessoian T."/>
            <person name="Stajich J.E."/>
        </authorList>
    </citation>
    <scope>NUCLEOTIDE SEQUENCE</scope>
    <source>
        <strain evidence="1">JES_112</strain>
    </source>
</reference>